<organism evidence="2 3">
    <name type="scientific">Amycolatopsis echigonensis</name>
    <dbReference type="NCBI Taxonomy" id="2576905"/>
    <lineage>
        <taxon>Bacteria</taxon>
        <taxon>Bacillati</taxon>
        <taxon>Actinomycetota</taxon>
        <taxon>Actinomycetes</taxon>
        <taxon>Pseudonocardiales</taxon>
        <taxon>Pseudonocardiaceae</taxon>
        <taxon>Amycolatopsis</taxon>
    </lineage>
</organism>
<comment type="caution">
    <text evidence="2">The sequence shown here is derived from an EMBL/GenBank/DDBJ whole genome shotgun (WGS) entry which is preliminary data.</text>
</comment>
<evidence type="ECO:0000313" key="3">
    <source>
        <dbReference type="Proteomes" id="UP000550260"/>
    </source>
</evidence>
<accession>A0A8E1VUA6</accession>
<dbReference type="EMBL" id="JACJHR010000004">
    <property type="protein sequence ID" value="MBB2498403.1"/>
    <property type="molecule type" value="Genomic_DNA"/>
</dbReference>
<feature type="region of interest" description="Disordered" evidence="1">
    <location>
        <begin position="59"/>
        <end position="97"/>
    </location>
</feature>
<dbReference type="AlphaFoldDB" id="A0A8E1VUA6"/>
<sequence length="119" mass="12410">MITRRNGNALVLAGTDPRVSAEEPWSSRGISWQTRFLDVAARKQRGSLVRIVNGAVAAGSADNGGMFTSGNQASPRRGRQELGGGLLAPAATTPDARNNTVAVAEPEGDPTLACHARTE</sequence>
<evidence type="ECO:0000256" key="1">
    <source>
        <dbReference type="SAM" id="MobiDB-lite"/>
    </source>
</evidence>
<name>A0A8E1VUA6_9PSEU</name>
<evidence type="ECO:0000313" key="2">
    <source>
        <dbReference type="EMBL" id="MBB2498403.1"/>
    </source>
</evidence>
<dbReference type="RefSeq" id="WP_134667133.1">
    <property type="nucleotide sequence ID" value="NZ_JACJHR010000004.1"/>
</dbReference>
<proteinExistence type="predicted"/>
<protein>
    <submittedName>
        <fullName evidence="2">Uncharacterized protein</fullName>
    </submittedName>
</protein>
<reference evidence="2 3" key="1">
    <citation type="submission" date="2020-08" db="EMBL/GenBank/DDBJ databases">
        <title>Amycolatopsis echigonensis JCM 21831.</title>
        <authorList>
            <person name="Tedsree N."/>
            <person name="Kuncharoen N."/>
            <person name="Likhitwitayawuid K."/>
            <person name="Tanasupawat S."/>
        </authorList>
    </citation>
    <scope>NUCLEOTIDE SEQUENCE [LARGE SCALE GENOMIC DNA]</scope>
    <source>
        <strain evidence="2 3">JCM 21831</strain>
    </source>
</reference>
<dbReference type="Proteomes" id="UP000550260">
    <property type="component" value="Unassembled WGS sequence"/>
</dbReference>
<gene>
    <name evidence="2" type="ORF">H5411_04535</name>
</gene>